<dbReference type="GO" id="GO:0047661">
    <property type="term" value="F:amino-acid racemase activity"/>
    <property type="evidence" value="ECO:0007669"/>
    <property type="project" value="InterPro"/>
</dbReference>
<dbReference type="Proteomes" id="UP000054844">
    <property type="component" value="Unassembled WGS sequence"/>
</dbReference>
<dbReference type="STRING" id="207340.APZ41_014340"/>
<sequence length="243" mass="24859">MRLLLLNGNTDPAMTERLRHHAEAWLARQGRGDVELIPCTARFGARYIATRAAVAVAGHAVLEAIAERDPAVDRIAIACFGEPGFLAAREISRVPVRGMAEASIAAALALAPGARIALLTGGEAWVPMLREHAFALGHGPDRILVRAVPPAGDVLARDPDGAARLLAKAAEAVIAEGAAAVVLGGAGLAGLAPAVAAHLPVPVLDSLDCLMEASLGEPLPFLPPPSSAPSLDLSPALARRLGG</sequence>
<organism evidence="2 4">
    <name type="scientific">Roseomonas mucosa</name>
    <dbReference type="NCBI Taxonomy" id="207340"/>
    <lineage>
        <taxon>Bacteria</taxon>
        <taxon>Pseudomonadati</taxon>
        <taxon>Pseudomonadota</taxon>
        <taxon>Alphaproteobacteria</taxon>
        <taxon>Acetobacterales</taxon>
        <taxon>Roseomonadaceae</taxon>
        <taxon>Roseomonas</taxon>
    </lineage>
</organism>
<protein>
    <submittedName>
        <fullName evidence="3">Hydantoin racemase</fullName>
    </submittedName>
</protein>
<dbReference type="InterPro" id="IPR052186">
    <property type="entry name" value="Hydantoin_racemase-like"/>
</dbReference>
<evidence type="ECO:0000256" key="1">
    <source>
        <dbReference type="ARBA" id="ARBA00038414"/>
    </source>
</evidence>
<dbReference type="AlphaFoldDB" id="A0A1S8D3C7"/>
<dbReference type="Pfam" id="PF01177">
    <property type="entry name" value="Asp_Glu_race"/>
    <property type="match status" value="1"/>
</dbReference>
<dbReference type="InterPro" id="IPR015942">
    <property type="entry name" value="Asp/Glu/hydantoin_racemase"/>
</dbReference>
<dbReference type="GeneID" id="99632177"/>
<evidence type="ECO:0000313" key="5">
    <source>
        <dbReference type="Proteomes" id="UP000254919"/>
    </source>
</evidence>
<dbReference type="Proteomes" id="UP000254919">
    <property type="component" value="Unassembled WGS sequence"/>
</dbReference>
<evidence type="ECO:0000313" key="4">
    <source>
        <dbReference type="Proteomes" id="UP000054844"/>
    </source>
</evidence>
<accession>A0A1S8D3C7</accession>
<dbReference type="PANTHER" id="PTHR28047:SF5">
    <property type="entry name" value="PROTEIN DCG1"/>
    <property type="match status" value="1"/>
</dbReference>
<keyword evidence="4" id="KW-1185">Reference proteome</keyword>
<comment type="similarity">
    <text evidence="1">Belongs to the HyuE racemase family.</text>
</comment>
<dbReference type="PANTHER" id="PTHR28047">
    <property type="entry name" value="PROTEIN DCG1"/>
    <property type="match status" value="1"/>
</dbReference>
<evidence type="ECO:0000313" key="3">
    <source>
        <dbReference type="EMBL" id="SUE39171.1"/>
    </source>
</evidence>
<proteinExistence type="inferred from homology"/>
<dbReference type="RefSeq" id="WP_019460176.1">
    <property type="nucleotide sequence ID" value="NZ_AP031462.1"/>
</dbReference>
<dbReference type="OrthoDB" id="9791723at2"/>
<reference evidence="3 5" key="2">
    <citation type="submission" date="2018-06" db="EMBL/GenBank/DDBJ databases">
        <authorList>
            <consortium name="Pathogen Informatics"/>
            <person name="Doyle S."/>
        </authorList>
    </citation>
    <scope>NUCLEOTIDE SEQUENCE [LARGE SCALE GENOMIC DNA]</scope>
    <source>
        <strain evidence="3 5">NCTC13291</strain>
    </source>
</reference>
<dbReference type="EMBL" id="LLWF02000053">
    <property type="protein sequence ID" value="ONH82469.1"/>
    <property type="molecule type" value="Genomic_DNA"/>
</dbReference>
<dbReference type="InterPro" id="IPR053714">
    <property type="entry name" value="Iso_Racemase_Enz_sf"/>
</dbReference>
<reference evidence="2 4" key="1">
    <citation type="submission" date="2016-12" db="EMBL/GenBank/DDBJ databases">
        <title>Draft genome sequence of Roseomonas mucosa strain AU37, isolated from a peripheral intravenous catheter.</title>
        <authorList>
            <person name="Choudhury M.A."/>
            <person name="Sidjabat H.E."/>
            <person name="Wailan A.M."/>
            <person name="Zhang L."/>
            <person name="Marsh N.M."/>
            <person name="Rickard C.M."/>
            <person name="Davies M."/>
            <person name="Mcmillan D.J."/>
        </authorList>
    </citation>
    <scope>NUCLEOTIDE SEQUENCE [LARGE SCALE GENOMIC DNA]</scope>
    <source>
        <strain evidence="2 4">SAVE376</strain>
    </source>
</reference>
<dbReference type="EMBL" id="UGVN01000001">
    <property type="protein sequence ID" value="SUE39171.1"/>
    <property type="molecule type" value="Genomic_DNA"/>
</dbReference>
<name>A0A1S8D3C7_9PROT</name>
<evidence type="ECO:0000313" key="2">
    <source>
        <dbReference type="EMBL" id="ONH82469.1"/>
    </source>
</evidence>
<dbReference type="Gene3D" id="3.40.50.12500">
    <property type="match status" value="1"/>
</dbReference>
<gene>
    <name evidence="2" type="ORF">APZ41_014340</name>
    <name evidence="3" type="ORF">NCTC13291_01123</name>
</gene>